<dbReference type="AlphaFoldDB" id="A0A383RSG4"/>
<dbReference type="EMBL" id="UNOZ01000013">
    <property type="protein sequence ID" value="SYX89456.1"/>
    <property type="molecule type" value="Genomic_DNA"/>
</dbReference>
<reference evidence="2" key="1">
    <citation type="submission" date="2018-08" db="EMBL/GenBank/DDBJ databases">
        <authorList>
            <person name="Blom J."/>
        </authorList>
    </citation>
    <scope>NUCLEOTIDE SEQUENCE [LARGE SCALE GENOMIC DNA]</scope>
    <source>
        <strain evidence="2">CCOS 865</strain>
    </source>
</reference>
<evidence type="ECO:0008006" key="3">
    <source>
        <dbReference type="Google" id="ProtNLM"/>
    </source>
</evidence>
<evidence type="ECO:0000313" key="1">
    <source>
        <dbReference type="EMBL" id="SYX89456.1"/>
    </source>
</evidence>
<dbReference type="Proteomes" id="UP000263595">
    <property type="component" value="Unassembled WGS sequence"/>
</dbReference>
<dbReference type="SUPFAM" id="SSF56112">
    <property type="entry name" value="Protein kinase-like (PK-like)"/>
    <property type="match status" value="1"/>
</dbReference>
<accession>A0A383RSG4</accession>
<evidence type="ECO:0000313" key="2">
    <source>
        <dbReference type="Proteomes" id="UP000263595"/>
    </source>
</evidence>
<organism evidence="1 2">
    <name type="scientific">Pseudomonas reidholzensis</name>
    <dbReference type="NCBI Taxonomy" id="1785162"/>
    <lineage>
        <taxon>Bacteria</taxon>
        <taxon>Pseudomonadati</taxon>
        <taxon>Pseudomonadota</taxon>
        <taxon>Gammaproteobacteria</taxon>
        <taxon>Pseudomonadales</taxon>
        <taxon>Pseudomonadaceae</taxon>
        <taxon>Pseudomonas</taxon>
    </lineage>
</organism>
<protein>
    <recommendedName>
        <fullName evidence="3">Lipopolysaccharide kinase (Kdo/WaaP) family protein</fullName>
    </recommendedName>
</protein>
<gene>
    <name evidence="1" type="ORF">CCOS865_01709</name>
</gene>
<sequence>MSPDPRTWTKDFPFTLKHCRTTLHFRTALAPHTRSALERLVERAPHAKRISAPLDCNRSRLFTKREQLDTFRKQWRVQRGTARRDGLYDWAIEEMINTREAHRRGARVPELLGFGFTRSKIGLIQDLFVITRLFEHHTDALTVLRKDPSNVHRVFLAATELMFSLHSQGITHMDLWAGNVMLCDTQATPPVAIDLENSFFVPTAYTSETLGFQFGFLYLREIYRYITEAEYDRWVDQALAQFAPDVDKAAFNRIYTFAKHEHIGRLDRREIFLKGHVAGC</sequence>
<proteinExistence type="predicted"/>
<dbReference type="Pfam" id="PF06293">
    <property type="entry name" value="Kdo"/>
    <property type="match status" value="1"/>
</dbReference>
<dbReference type="RefSeq" id="WP_119139824.1">
    <property type="nucleotide sequence ID" value="NZ_CBCSFL010000048.1"/>
</dbReference>
<keyword evidence="2" id="KW-1185">Reference proteome</keyword>
<name>A0A383RSG4_9PSED</name>
<dbReference type="OrthoDB" id="6997192at2"/>
<dbReference type="InterPro" id="IPR011009">
    <property type="entry name" value="Kinase-like_dom_sf"/>
</dbReference>